<evidence type="ECO:0000313" key="1">
    <source>
        <dbReference type="EMBL" id="VVA91216.1"/>
    </source>
</evidence>
<reference evidence="1" key="1">
    <citation type="submission" date="2019-07" db="EMBL/GenBank/DDBJ databases">
        <authorList>
            <person name="Dittberner H."/>
        </authorList>
    </citation>
    <scope>NUCLEOTIDE SEQUENCE [LARGE SCALE GENOMIC DNA]</scope>
</reference>
<comment type="caution">
    <text evidence="1">The sequence shown here is derived from an EMBL/GenBank/DDBJ whole genome shotgun (WGS) entry which is preliminary data.</text>
</comment>
<dbReference type="Pfam" id="PF06880">
    <property type="entry name" value="DUF1262"/>
    <property type="match status" value="1"/>
</dbReference>
<keyword evidence="2" id="KW-1185">Reference proteome</keyword>
<dbReference type="PANTHER" id="PTHR31050:SF8">
    <property type="entry name" value="INSECTICIDAL CRYSTAL TOXIN DOMAIN-CONTAINING PROTEIN"/>
    <property type="match status" value="1"/>
</dbReference>
<proteinExistence type="predicted"/>
<accession>A0A565AP80</accession>
<organism evidence="1 2">
    <name type="scientific">Arabis nemorensis</name>
    <dbReference type="NCBI Taxonomy" id="586526"/>
    <lineage>
        <taxon>Eukaryota</taxon>
        <taxon>Viridiplantae</taxon>
        <taxon>Streptophyta</taxon>
        <taxon>Embryophyta</taxon>
        <taxon>Tracheophyta</taxon>
        <taxon>Spermatophyta</taxon>
        <taxon>Magnoliopsida</taxon>
        <taxon>eudicotyledons</taxon>
        <taxon>Gunneridae</taxon>
        <taxon>Pentapetalae</taxon>
        <taxon>rosids</taxon>
        <taxon>malvids</taxon>
        <taxon>Brassicales</taxon>
        <taxon>Brassicaceae</taxon>
        <taxon>Arabideae</taxon>
        <taxon>Arabis</taxon>
    </lineage>
</organism>
<dbReference type="AlphaFoldDB" id="A0A565AP80"/>
<dbReference type="EMBL" id="CABITT030000001">
    <property type="protein sequence ID" value="VVA91216.1"/>
    <property type="molecule type" value="Genomic_DNA"/>
</dbReference>
<gene>
    <name evidence="1" type="ORF">ANE_LOCUS1661</name>
</gene>
<name>A0A565AP80_9BRAS</name>
<dbReference type="OrthoDB" id="647907at2759"/>
<dbReference type="Proteomes" id="UP000489600">
    <property type="component" value="Unassembled WGS sequence"/>
</dbReference>
<dbReference type="PANTHER" id="PTHR31050">
    <property type="entry name" value="OS08G0413200 PROTEIN"/>
    <property type="match status" value="1"/>
</dbReference>
<evidence type="ECO:0000313" key="2">
    <source>
        <dbReference type="Proteomes" id="UP000489600"/>
    </source>
</evidence>
<dbReference type="InterPro" id="IPR010683">
    <property type="entry name" value="DUF1262"/>
</dbReference>
<protein>
    <submittedName>
        <fullName evidence="1">Uncharacterized protein</fullName>
    </submittedName>
</protein>
<sequence>MYITRTLSEYWKNPSELTQPPPEGPNSGILVIQDQDLQTRVTCCFRSCLVTNSSLTGLPLPQNLKLAARFNYGEDDGTRDPVLFIPILDKPLSSNRYYAINRRGKRSGEAPVSGKEEDRVPFCFCLSYVPEAKSKQLDPYDIYQQFEINRKN</sequence>